<dbReference type="KEGG" id="tsa:AciPR4_0899"/>
<gene>
    <name evidence="3" type="ordered locus">AciPR4_0899</name>
</gene>
<dbReference type="EMBL" id="CP002467">
    <property type="protein sequence ID" value="ADV81732.1"/>
    <property type="molecule type" value="Genomic_DNA"/>
</dbReference>
<feature type="domain" description="EamA" evidence="2">
    <location>
        <begin position="11"/>
        <end position="142"/>
    </location>
</feature>
<dbReference type="PANTHER" id="PTHR12715:SF4">
    <property type="entry name" value="EAMA DOMAIN-CONTAINING PROTEIN"/>
    <property type="match status" value="1"/>
</dbReference>
<dbReference type="PANTHER" id="PTHR12715">
    <property type="entry name" value="TRANSPORTER, DRUG/METABOLITE EXPORTER FAMILY"/>
    <property type="match status" value="1"/>
</dbReference>
<feature type="transmembrane region" description="Helical" evidence="1">
    <location>
        <begin position="100"/>
        <end position="119"/>
    </location>
</feature>
<feature type="transmembrane region" description="Helical" evidence="1">
    <location>
        <begin position="178"/>
        <end position="200"/>
    </location>
</feature>
<dbReference type="eggNOG" id="COG0697">
    <property type="taxonomic scope" value="Bacteria"/>
</dbReference>
<feature type="transmembrane region" description="Helical" evidence="1">
    <location>
        <begin position="70"/>
        <end position="88"/>
    </location>
</feature>
<dbReference type="InterPro" id="IPR000620">
    <property type="entry name" value="EamA_dom"/>
</dbReference>
<feature type="transmembrane region" description="Helical" evidence="1">
    <location>
        <begin position="126"/>
        <end position="145"/>
    </location>
</feature>
<dbReference type="Pfam" id="PF00892">
    <property type="entry name" value="EamA"/>
    <property type="match status" value="2"/>
</dbReference>
<dbReference type="GO" id="GO:0016020">
    <property type="term" value="C:membrane"/>
    <property type="evidence" value="ECO:0007669"/>
    <property type="project" value="InterPro"/>
</dbReference>
<evidence type="ECO:0000259" key="2">
    <source>
        <dbReference type="Pfam" id="PF00892"/>
    </source>
</evidence>
<dbReference type="InterPro" id="IPR037185">
    <property type="entry name" value="EmrE-like"/>
</dbReference>
<dbReference type="STRING" id="401053.AciPR4_0899"/>
<organism evidence="3 4">
    <name type="scientific">Terriglobus saanensis (strain ATCC BAA-1853 / DSM 23119 / SP1PR4)</name>
    <dbReference type="NCBI Taxonomy" id="401053"/>
    <lineage>
        <taxon>Bacteria</taxon>
        <taxon>Pseudomonadati</taxon>
        <taxon>Acidobacteriota</taxon>
        <taxon>Terriglobia</taxon>
        <taxon>Terriglobales</taxon>
        <taxon>Acidobacteriaceae</taxon>
        <taxon>Terriglobus</taxon>
    </lineage>
</organism>
<accession>E8V7N4</accession>
<feature type="transmembrane region" description="Helical" evidence="1">
    <location>
        <begin position="270"/>
        <end position="289"/>
    </location>
</feature>
<feature type="transmembrane region" description="Helical" evidence="1">
    <location>
        <begin position="215"/>
        <end position="236"/>
    </location>
</feature>
<keyword evidence="4" id="KW-1185">Reference proteome</keyword>
<keyword evidence="1" id="KW-1133">Transmembrane helix</keyword>
<feature type="transmembrane region" description="Helical" evidence="1">
    <location>
        <begin position="41"/>
        <end position="58"/>
    </location>
</feature>
<dbReference type="HOGENOM" id="CLU_033863_4_1_0"/>
<proteinExistence type="predicted"/>
<evidence type="ECO:0000313" key="3">
    <source>
        <dbReference type="EMBL" id="ADV81732.1"/>
    </source>
</evidence>
<feature type="transmembrane region" description="Helical" evidence="1">
    <location>
        <begin position="248"/>
        <end position="264"/>
    </location>
</feature>
<dbReference type="AlphaFoldDB" id="E8V7N4"/>
<feature type="domain" description="EamA" evidence="2">
    <location>
        <begin position="154"/>
        <end position="287"/>
    </location>
</feature>
<evidence type="ECO:0000256" key="1">
    <source>
        <dbReference type="SAM" id="Phobius"/>
    </source>
</evidence>
<dbReference type="OrthoDB" id="9799821at2"/>
<sequence>MSQKQTSLPIAITAAAVTIFSWASAYPAIRVGLRGFKPVELASLRFFTASLVFLVILAIKRPPLPRGSHLFRIGLAGALGIVIYNLALNAGELTVSPVTASFLINCMPVFAALLGVTFLAERLSPIGWFAIVLSFTGATIIAFATPNGFHFGVGAVLILLAALCASVMGTLQKTLLRTYPSISITACLMFTGAIILSPYLPEALKVAAHGPREPLFAALFLGIFPAAIGYLAWTIALSRFTLNQTASLLNLVPIVTIAISYLWLHEIPALSSFYGGLLAIAGVILLSRYGRAPAGVLSGVR</sequence>
<dbReference type="Proteomes" id="UP000006844">
    <property type="component" value="Chromosome"/>
</dbReference>
<reference evidence="3 4" key="1">
    <citation type="journal article" date="2012" name="Stand. Genomic Sci.">
        <title>Complete genome sequence of Terriglobus saanensis type strain SP1PR4(T), an Acidobacteria from tundra soil.</title>
        <authorList>
            <person name="Rawat S.R."/>
            <person name="Mannisto M.K."/>
            <person name="Starovoytov V."/>
            <person name="Goodwin L."/>
            <person name="Nolan M."/>
            <person name="Hauser L."/>
            <person name="Land M."/>
            <person name="Davenport K.W."/>
            <person name="Woyke T."/>
            <person name="Haggblom M.M."/>
        </authorList>
    </citation>
    <scope>NUCLEOTIDE SEQUENCE</scope>
    <source>
        <strain evidence="4">ATCC BAA-1853 / DSM 23119 / SP1PR4</strain>
    </source>
</reference>
<keyword evidence="1" id="KW-0812">Transmembrane</keyword>
<evidence type="ECO:0000313" key="4">
    <source>
        <dbReference type="Proteomes" id="UP000006844"/>
    </source>
</evidence>
<dbReference type="SUPFAM" id="SSF103481">
    <property type="entry name" value="Multidrug resistance efflux transporter EmrE"/>
    <property type="match status" value="2"/>
</dbReference>
<name>E8V7N4_TERSS</name>
<keyword evidence="1" id="KW-0472">Membrane</keyword>
<dbReference type="InterPro" id="IPR052756">
    <property type="entry name" value="Alkyne_AA_exporter"/>
</dbReference>
<feature type="transmembrane region" description="Helical" evidence="1">
    <location>
        <begin position="151"/>
        <end position="171"/>
    </location>
</feature>
<protein>
    <recommendedName>
        <fullName evidence="2">EamA domain-containing protein</fullName>
    </recommendedName>
</protein>
<dbReference type="RefSeq" id="WP_013567465.1">
    <property type="nucleotide sequence ID" value="NC_014963.1"/>
</dbReference>